<dbReference type="EMBL" id="AZHB01000033">
    <property type="protein sequence ID" value="OAA53693.1"/>
    <property type="molecule type" value="Genomic_DNA"/>
</dbReference>
<evidence type="ECO:0000313" key="10">
    <source>
        <dbReference type="Proteomes" id="UP000076744"/>
    </source>
</evidence>
<dbReference type="OrthoDB" id="5342292at2759"/>
<gene>
    <name evidence="9" type="ORF">ISF_08632</name>
</gene>
<dbReference type="Pfam" id="PF20684">
    <property type="entry name" value="Fung_rhodopsin"/>
    <property type="match status" value="1"/>
</dbReference>
<keyword evidence="3 7" id="KW-1133">Transmembrane helix</keyword>
<keyword evidence="10" id="KW-1185">Reference proteome</keyword>
<reference evidence="9 10" key="1">
    <citation type="journal article" date="2016" name="Genome Biol. Evol.">
        <title>Divergent and convergent evolution of fungal pathogenicity.</title>
        <authorList>
            <person name="Shang Y."/>
            <person name="Xiao G."/>
            <person name="Zheng P."/>
            <person name="Cen K."/>
            <person name="Zhan S."/>
            <person name="Wang C."/>
        </authorList>
    </citation>
    <scope>NUCLEOTIDE SEQUENCE [LARGE SCALE GENOMIC DNA]</scope>
    <source>
        <strain evidence="9 10">ARSEF 2679</strain>
    </source>
</reference>
<comment type="subcellular location">
    <subcellularLocation>
        <location evidence="1">Membrane</location>
        <topology evidence="1">Multi-pass membrane protein</topology>
    </subcellularLocation>
</comment>
<evidence type="ECO:0000256" key="7">
    <source>
        <dbReference type="SAM" id="Phobius"/>
    </source>
</evidence>
<feature type="transmembrane region" description="Helical" evidence="7">
    <location>
        <begin position="222"/>
        <end position="242"/>
    </location>
</feature>
<name>A0A167LYP0_CORFA</name>
<feature type="transmembrane region" description="Helical" evidence="7">
    <location>
        <begin position="185"/>
        <end position="210"/>
    </location>
</feature>
<feature type="compositionally biased region" description="Basic and acidic residues" evidence="6">
    <location>
        <begin position="344"/>
        <end position="356"/>
    </location>
</feature>
<evidence type="ECO:0000256" key="4">
    <source>
        <dbReference type="ARBA" id="ARBA00023136"/>
    </source>
</evidence>
<evidence type="ECO:0000256" key="5">
    <source>
        <dbReference type="ARBA" id="ARBA00038359"/>
    </source>
</evidence>
<evidence type="ECO:0000313" key="9">
    <source>
        <dbReference type="EMBL" id="OAA53693.1"/>
    </source>
</evidence>
<evidence type="ECO:0000256" key="1">
    <source>
        <dbReference type="ARBA" id="ARBA00004141"/>
    </source>
</evidence>
<dbReference type="InterPro" id="IPR049326">
    <property type="entry name" value="Rhodopsin_dom_fungi"/>
</dbReference>
<dbReference type="PANTHER" id="PTHR33048:SF124">
    <property type="entry name" value="INTEGRAL MEMBRANE PROTEIN"/>
    <property type="match status" value="1"/>
</dbReference>
<evidence type="ECO:0000256" key="2">
    <source>
        <dbReference type="ARBA" id="ARBA00022692"/>
    </source>
</evidence>
<feature type="transmembrane region" description="Helical" evidence="7">
    <location>
        <begin position="103"/>
        <end position="128"/>
    </location>
</feature>
<dbReference type="InterPro" id="IPR052337">
    <property type="entry name" value="SAT4-like"/>
</dbReference>
<evidence type="ECO:0000259" key="8">
    <source>
        <dbReference type="Pfam" id="PF20684"/>
    </source>
</evidence>
<evidence type="ECO:0000256" key="3">
    <source>
        <dbReference type="ARBA" id="ARBA00022989"/>
    </source>
</evidence>
<keyword evidence="4 7" id="KW-0472">Membrane</keyword>
<feature type="compositionally biased region" description="Basic and acidic residues" evidence="6">
    <location>
        <begin position="373"/>
        <end position="382"/>
    </location>
</feature>
<evidence type="ECO:0000256" key="6">
    <source>
        <dbReference type="SAM" id="MobiDB-lite"/>
    </source>
</evidence>
<organism evidence="9 10">
    <name type="scientific">Cordyceps fumosorosea (strain ARSEF 2679)</name>
    <name type="common">Isaria fumosorosea</name>
    <dbReference type="NCBI Taxonomy" id="1081104"/>
    <lineage>
        <taxon>Eukaryota</taxon>
        <taxon>Fungi</taxon>
        <taxon>Dikarya</taxon>
        <taxon>Ascomycota</taxon>
        <taxon>Pezizomycotina</taxon>
        <taxon>Sordariomycetes</taxon>
        <taxon>Hypocreomycetidae</taxon>
        <taxon>Hypocreales</taxon>
        <taxon>Cordycipitaceae</taxon>
        <taxon>Cordyceps</taxon>
    </lineage>
</organism>
<feature type="domain" description="Rhodopsin" evidence="8">
    <location>
        <begin position="53"/>
        <end position="283"/>
    </location>
</feature>
<dbReference type="RefSeq" id="XP_018700561.1">
    <property type="nucleotide sequence ID" value="XM_018852235.1"/>
</dbReference>
<dbReference type="Proteomes" id="UP000076744">
    <property type="component" value="Unassembled WGS sequence"/>
</dbReference>
<feature type="transmembrane region" description="Helical" evidence="7">
    <location>
        <begin position="140"/>
        <end position="162"/>
    </location>
</feature>
<dbReference type="AlphaFoldDB" id="A0A167LYP0"/>
<feature type="region of interest" description="Disordered" evidence="6">
    <location>
        <begin position="334"/>
        <end position="382"/>
    </location>
</feature>
<protein>
    <submittedName>
        <fullName evidence="9">Pth11-like protein</fullName>
    </submittedName>
</protein>
<sequence length="382" mass="42114">MASFPVVNGVTVLMLPPDGVTPDFDNPRQNHRLQHFLAFGIGGPLALAFLLQRFYTKLYLSKGLQIDDGTLHVSRMAHVVNSILEGGMCAHVWEMPLERFERYAIFVFVAAPVYQLCNGFTKLSLLAIYLQLSPSRLFRFATWSSIAIVAAYSIVITCMMIFRCSPVRKSFDVRVQGGWCLDAGILYMATAVSNIVTDVMLFLLPTPMVLRLQMDRAQKMGAIAIFAIASATVATSIVRLIYLPATLRSTDPSWDAAPANVWTFVEGNLFVICGSMPTARRFARHWFPGLFGTNTPQVSKDSARSAIATWGGRARKHRRYSQFEEEDASELELFDRAGGGAEDAASRTERGADAQDGHAGLINSDAETGGAKMQDENRHNCS</sequence>
<dbReference type="GeneID" id="30024924"/>
<dbReference type="PANTHER" id="PTHR33048">
    <property type="entry name" value="PTH11-LIKE INTEGRAL MEMBRANE PROTEIN (AFU_ORTHOLOGUE AFUA_5G11245)"/>
    <property type="match status" value="1"/>
</dbReference>
<proteinExistence type="inferred from homology"/>
<accession>A0A167LYP0</accession>
<feature type="transmembrane region" description="Helical" evidence="7">
    <location>
        <begin position="36"/>
        <end position="55"/>
    </location>
</feature>
<comment type="caution">
    <text evidence="9">The sequence shown here is derived from an EMBL/GenBank/DDBJ whole genome shotgun (WGS) entry which is preliminary data.</text>
</comment>
<comment type="similarity">
    <text evidence="5">Belongs to the SAT4 family.</text>
</comment>
<keyword evidence="2 7" id="KW-0812">Transmembrane</keyword>
<dbReference type="GO" id="GO:0016020">
    <property type="term" value="C:membrane"/>
    <property type="evidence" value="ECO:0007669"/>
    <property type="project" value="UniProtKB-SubCell"/>
</dbReference>